<dbReference type="EMBL" id="JAEQMG010000149">
    <property type="protein sequence ID" value="MBK6089752.1"/>
    <property type="molecule type" value="Genomic_DNA"/>
</dbReference>
<evidence type="ECO:0000256" key="2">
    <source>
        <dbReference type="ARBA" id="ARBA00022801"/>
    </source>
</evidence>
<dbReference type="GO" id="GO:0004623">
    <property type="term" value="F:phospholipase A2 activity"/>
    <property type="evidence" value="ECO:0007669"/>
    <property type="project" value="TreeGrafter"/>
</dbReference>
<dbReference type="PROSITE" id="PS51934">
    <property type="entry name" value="LRAT"/>
    <property type="match status" value="1"/>
</dbReference>
<evidence type="ECO:0000313" key="6">
    <source>
        <dbReference type="Proteomes" id="UP000633365"/>
    </source>
</evidence>
<dbReference type="InterPro" id="IPR007053">
    <property type="entry name" value="LRAT_dom"/>
</dbReference>
<dbReference type="RefSeq" id="WP_201428459.1">
    <property type="nucleotide sequence ID" value="NZ_JAEQMG010000149.1"/>
</dbReference>
<dbReference type="GO" id="GO:0005737">
    <property type="term" value="C:cytoplasm"/>
    <property type="evidence" value="ECO:0007669"/>
    <property type="project" value="TreeGrafter"/>
</dbReference>
<gene>
    <name evidence="5" type="ORF">JKK62_14065</name>
</gene>
<reference evidence="5" key="1">
    <citation type="submission" date="2021-01" db="EMBL/GenBank/DDBJ databases">
        <title>Genome public.</title>
        <authorList>
            <person name="Liu C."/>
            <person name="Sun Q."/>
        </authorList>
    </citation>
    <scope>NUCLEOTIDE SEQUENCE</scope>
    <source>
        <strain evidence="5">M6</strain>
    </source>
</reference>
<keyword evidence="2" id="KW-0378">Hydrolase</keyword>
<dbReference type="GO" id="GO:0016410">
    <property type="term" value="F:N-acyltransferase activity"/>
    <property type="evidence" value="ECO:0007669"/>
    <property type="project" value="TreeGrafter"/>
</dbReference>
<evidence type="ECO:0000313" key="5">
    <source>
        <dbReference type="EMBL" id="MBK6089752.1"/>
    </source>
</evidence>
<name>A0A934WTN4_9FIRM</name>
<comment type="caution">
    <text evidence="5">The sequence shown here is derived from an EMBL/GenBank/DDBJ whole genome shotgun (WGS) entry which is preliminary data.</text>
</comment>
<evidence type="ECO:0000256" key="1">
    <source>
        <dbReference type="ARBA" id="ARBA00022679"/>
    </source>
</evidence>
<dbReference type="Pfam" id="PF04970">
    <property type="entry name" value="LRAT"/>
    <property type="match status" value="1"/>
</dbReference>
<dbReference type="InterPro" id="IPR051496">
    <property type="entry name" value="H-rev107_PLA/AT"/>
</dbReference>
<dbReference type="Proteomes" id="UP000633365">
    <property type="component" value="Unassembled WGS sequence"/>
</dbReference>
<dbReference type="PANTHER" id="PTHR13943">
    <property type="entry name" value="HRAS-LIKE SUPPRESSOR - RELATED"/>
    <property type="match status" value="1"/>
</dbReference>
<evidence type="ECO:0000259" key="4">
    <source>
        <dbReference type="PROSITE" id="PS51934"/>
    </source>
</evidence>
<dbReference type="GO" id="GO:0008970">
    <property type="term" value="F:phospholipase A1 activity"/>
    <property type="evidence" value="ECO:0007669"/>
    <property type="project" value="TreeGrafter"/>
</dbReference>
<keyword evidence="1" id="KW-0808">Transferase</keyword>
<proteinExistence type="predicted"/>
<protein>
    <submittedName>
        <fullName evidence="5">Lecithin retinol acyltransferase family protein</fullName>
    </submittedName>
</protein>
<accession>A0A934WTN4</accession>
<organism evidence="5 6">
    <name type="scientific">Ruminococcus difficilis</name>
    <dbReference type="NCBI Taxonomy" id="2763069"/>
    <lineage>
        <taxon>Bacteria</taxon>
        <taxon>Bacillati</taxon>
        <taxon>Bacillota</taxon>
        <taxon>Clostridia</taxon>
        <taxon>Eubacteriales</taxon>
        <taxon>Oscillospiraceae</taxon>
        <taxon>Ruminococcus</taxon>
    </lineage>
</organism>
<dbReference type="PANTHER" id="PTHR13943:SF77">
    <property type="entry name" value="LRAT DOMAIN-CONTAINING PROTEIN"/>
    <property type="match status" value="1"/>
</dbReference>
<keyword evidence="5" id="KW-0012">Acyltransferase</keyword>
<dbReference type="GO" id="GO:0070292">
    <property type="term" value="P:N-acylphosphatidylethanolamine metabolic process"/>
    <property type="evidence" value="ECO:0007669"/>
    <property type="project" value="TreeGrafter"/>
</dbReference>
<evidence type="ECO:0000256" key="3">
    <source>
        <dbReference type="ARBA" id="ARBA00023098"/>
    </source>
</evidence>
<sequence>MKWVYRECQYGDIIRVKLGSVYHYGIFASEDEVIAFGLPPTAENLKNQQDIKVLATDIDVFSCGNMIETAQLTLNEKRKRQSPDKTVSAARARIGEGSYNLIHNNCEHFVNEIVFGKKISEQELEVRRKWMRFHENKEGL</sequence>
<feature type="domain" description="LRAT" evidence="4">
    <location>
        <begin position="13"/>
        <end position="122"/>
    </location>
</feature>
<dbReference type="AlphaFoldDB" id="A0A934WTN4"/>
<keyword evidence="6" id="KW-1185">Reference proteome</keyword>
<keyword evidence="3" id="KW-0443">Lipid metabolism</keyword>
<dbReference type="Gene3D" id="3.90.1720.10">
    <property type="entry name" value="endopeptidase domain like (from Nostoc punctiforme)"/>
    <property type="match status" value="1"/>
</dbReference>